<evidence type="ECO:0000256" key="7">
    <source>
        <dbReference type="ARBA" id="ARBA00022490"/>
    </source>
</evidence>
<evidence type="ECO:0000256" key="9">
    <source>
        <dbReference type="ARBA" id="ARBA00022679"/>
    </source>
</evidence>
<dbReference type="InterPro" id="IPR002649">
    <property type="entry name" value="tRNA_m1G_MeTrfase_TrmD"/>
</dbReference>
<dbReference type="PIRSF" id="PIRSF000386">
    <property type="entry name" value="tRNA_mtase"/>
    <property type="match status" value="1"/>
</dbReference>
<dbReference type="Gene3D" id="3.40.1280.10">
    <property type="match status" value="1"/>
</dbReference>
<feature type="domain" description="tRNA methyltransferase TRMD/TRM10-type" evidence="15">
    <location>
        <begin position="3"/>
        <end position="223"/>
    </location>
</feature>
<dbReference type="InterPro" id="IPR023148">
    <property type="entry name" value="tRNA_m1G_MeTrfase_C_sf"/>
</dbReference>
<dbReference type="GO" id="GO:0002939">
    <property type="term" value="P:tRNA N1-guanine methylation"/>
    <property type="evidence" value="ECO:0007669"/>
    <property type="project" value="TreeGrafter"/>
</dbReference>
<protein>
    <recommendedName>
        <fullName evidence="6 14">tRNA (guanine-N(1)-)-methyltransferase</fullName>
        <ecNumber evidence="5 14">2.1.1.228</ecNumber>
    </recommendedName>
</protein>
<dbReference type="InterPro" id="IPR029028">
    <property type="entry name" value="Alpha/beta_knot_MTases"/>
</dbReference>
<evidence type="ECO:0000256" key="13">
    <source>
        <dbReference type="PIRSR" id="PIRSR000386-1"/>
    </source>
</evidence>
<dbReference type="PATRIC" id="fig|1618675.3.peg.131"/>
<evidence type="ECO:0000256" key="12">
    <source>
        <dbReference type="ARBA" id="ARBA00047783"/>
    </source>
</evidence>
<keyword evidence="7 14" id="KW-0963">Cytoplasm</keyword>
<dbReference type="GO" id="GO:0052906">
    <property type="term" value="F:tRNA (guanine(37)-N1)-methyltransferase activity"/>
    <property type="evidence" value="ECO:0007669"/>
    <property type="project" value="UniProtKB-EC"/>
</dbReference>
<name>A0A0G1VMS5_9BACT</name>
<keyword evidence="8 14" id="KW-0489">Methyltransferase</keyword>
<evidence type="ECO:0000259" key="15">
    <source>
        <dbReference type="Pfam" id="PF01746"/>
    </source>
</evidence>
<comment type="function">
    <text evidence="1 14">Specifically methylates guanosine-37 in various tRNAs.</text>
</comment>
<evidence type="ECO:0000256" key="11">
    <source>
        <dbReference type="ARBA" id="ARBA00022694"/>
    </source>
</evidence>
<comment type="similarity">
    <text evidence="3 14">Belongs to the RNA methyltransferase TrmD family.</text>
</comment>
<evidence type="ECO:0000256" key="2">
    <source>
        <dbReference type="ARBA" id="ARBA00004496"/>
    </source>
</evidence>
<dbReference type="NCBIfam" id="TIGR00088">
    <property type="entry name" value="trmD"/>
    <property type="match status" value="1"/>
</dbReference>
<evidence type="ECO:0000313" key="16">
    <source>
        <dbReference type="EMBL" id="KKW07763.1"/>
    </source>
</evidence>
<proteinExistence type="inferred from homology"/>
<dbReference type="InterPro" id="IPR029026">
    <property type="entry name" value="tRNA_m1G_MTases_N"/>
</dbReference>
<dbReference type="PANTHER" id="PTHR46417:SF1">
    <property type="entry name" value="TRNA (GUANINE-N(1)-)-METHYLTRANSFERASE"/>
    <property type="match status" value="1"/>
</dbReference>
<evidence type="ECO:0000256" key="5">
    <source>
        <dbReference type="ARBA" id="ARBA00012807"/>
    </source>
</evidence>
<reference evidence="16 17" key="1">
    <citation type="journal article" date="2015" name="Nature">
        <title>rRNA introns, odd ribosomes, and small enigmatic genomes across a large radiation of phyla.</title>
        <authorList>
            <person name="Brown C.T."/>
            <person name="Hug L.A."/>
            <person name="Thomas B.C."/>
            <person name="Sharon I."/>
            <person name="Castelle C.J."/>
            <person name="Singh A."/>
            <person name="Wilkins M.J."/>
            <person name="Williams K.H."/>
            <person name="Banfield J.F."/>
        </authorList>
    </citation>
    <scope>NUCLEOTIDE SEQUENCE [LARGE SCALE GENOMIC DNA]</scope>
</reference>
<comment type="subcellular location">
    <subcellularLocation>
        <location evidence="2 14">Cytoplasm</location>
    </subcellularLocation>
</comment>
<evidence type="ECO:0000256" key="1">
    <source>
        <dbReference type="ARBA" id="ARBA00002634"/>
    </source>
</evidence>
<dbReference type="Proteomes" id="UP000034589">
    <property type="component" value="Unassembled WGS sequence"/>
</dbReference>
<evidence type="ECO:0000256" key="6">
    <source>
        <dbReference type="ARBA" id="ARBA00014679"/>
    </source>
</evidence>
<keyword evidence="11 14" id="KW-0819">tRNA processing</keyword>
<gene>
    <name evidence="16" type="ORF">UY39_C0008G0006</name>
</gene>
<dbReference type="EC" id="2.1.1.228" evidence="5 14"/>
<evidence type="ECO:0000313" key="17">
    <source>
        <dbReference type="Proteomes" id="UP000034589"/>
    </source>
</evidence>
<sequence length="248" mass="27768">MLHFHIITLFPKSIEPYLSSSILGRAQGKSGQPKKHEKPKIRVSFYDPKDFAVAKHKRVDQRPYGGGPGMVLEPTAILKAVEKALRGKKGAIKIFFATDGVQFDEQMAKQLARKKDIVLICGRYEGVDARVQKILKARKVSIGPYILTGGELPAVTLIDAISRFVPGVLGKPESLEDSRVASPEVYTRPEVLTWKGRKYKVPKVLISGNHADIESWKASVKVKLDTKMMDDTLSRYLLKALNELRLRF</sequence>
<dbReference type="Pfam" id="PF01746">
    <property type="entry name" value="tRNA_m1G_MT"/>
    <property type="match status" value="1"/>
</dbReference>
<organism evidence="16 17">
    <name type="scientific">Candidatus Kaiserbacteria bacterium GW2011_GWC2_49_12</name>
    <dbReference type="NCBI Taxonomy" id="1618675"/>
    <lineage>
        <taxon>Bacteria</taxon>
        <taxon>Candidatus Kaiseribacteriota</taxon>
    </lineage>
</organism>
<dbReference type="InterPro" id="IPR016009">
    <property type="entry name" value="tRNA_MeTrfase_TRMD/TRM10"/>
</dbReference>
<dbReference type="EMBL" id="LCPV01000008">
    <property type="protein sequence ID" value="KKW07763.1"/>
    <property type="molecule type" value="Genomic_DNA"/>
</dbReference>
<dbReference type="Gene3D" id="1.10.1270.20">
    <property type="entry name" value="tRNA(m1g37)methyltransferase, domain 2"/>
    <property type="match status" value="1"/>
</dbReference>
<evidence type="ECO:0000256" key="10">
    <source>
        <dbReference type="ARBA" id="ARBA00022691"/>
    </source>
</evidence>
<dbReference type="GO" id="GO:0005829">
    <property type="term" value="C:cytosol"/>
    <property type="evidence" value="ECO:0007669"/>
    <property type="project" value="TreeGrafter"/>
</dbReference>
<evidence type="ECO:0000256" key="14">
    <source>
        <dbReference type="RuleBase" id="RU003464"/>
    </source>
</evidence>
<evidence type="ECO:0000256" key="4">
    <source>
        <dbReference type="ARBA" id="ARBA00011738"/>
    </source>
</evidence>
<comment type="subunit">
    <text evidence="4 14">Homodimer.</text>
</comment>
<comment type="catalytic activity">
    <reaction evidence="12 14">
        <text>guanosine(37) in tRNA + S-adenosyl-L-methionine = N(1)-methylguanosine(37) in tRNA + S-adenosyl-L-homocysteine + H(+)</text>
        <dbReference type="Rhea" id="RHEA:36899"/>
        <dbReference type="Rhea" id="RHEA-COMP:10145"/>
        <dbReference type="Rhea" id="RHEA-COMP:10147"/>
        <dbReference type="ChEBI" id="CHEBI:15378"/>
        <dbReference type="ChEBI" id="CHEBI:57856"/>
        <dbReference type="ChEBI" id="CHEBI:59789"/>
        <dbReference type="ChEBI" id="CHEBI:73542"/>
        <dbReference type="ChEBI" id="CHEBI:74269"/>
        <dbReference type="EC" id="2.1.1.228"/>
    </reaction>
</comment>
<keyword evidence="9 14" id="KW-0808">Transferase</keyword>
<accession>A0A0G1VMS5</accession>
<keyword evidence="10 13" id="KW-0949">S-adenosyl-L-methionine</keyword>
<dbReference type="AlphaFoldDB" id="A0A0G1VMS5"/>
<evidence type="ECO:0000256" key="3">
    <source>
        <dbReference type="ARBA" id="ARBA00007630"/>
    </source>
</evidence>
<dbReference type="SUPFAM" id="SSF75217">
    <property type="entry name" value="alpha/beta knot"/>
    <property type="match status" value="1"/>
</dbReference>
<comment type="caution">
    <text evidence="16">The sequence shown here is derived from an EMBL/GenBank/DDBJ whole genome shotgun (WGS) entry which is preliminary data.</text>
</comment>
<evidence type="ECO:0000256" key="8">
    <source>
        <dbReference type="ARBA" id="ARBA00022603"/>
    </source>
</evidence>
<dbReference type="PANTHER" id="PTHR46417">
    <property type="entry name" value="TRNA (GUANINE-N(1)-)-METHYLTRANSFERASE"/>
    <property type="match status" value="1"/>
</dbReference>
<feature type="binding site" evidence="13">
    <location>
        <position position="122"/>
    </location>
    <ligand>
        <name>S-adenosyl-L-methionine</name>
        <dbReference type="ChEBI" id="CHEBI:59789"/>
    </ligand>
</feature>